<comment type="similarity">
    <text evidence="4">Belongs to the HIPP family.</text>
</comment>
<feature type="domain" description="HMA" evidence="6">
    <location>
        <begin position="16"/>
        <end position="79"/>
    </location>
</feature>
<reference evidence="8" key="2">
    <citation type="submission" date="2025-08" db="UniProtKB">
        <authorList>
            <consortium name="RefSeq"/>
        </authorList>
    </citation>
    <scope>IDENTIFICATION</scope>
    <source>
        <tissue evidence="8">Leaf</tissue>
    </source>
</reference>
<evidence type="ECO:0000259" key="6">
    <source>
        <dbReference type="PROSITE" id="PS50846"/>
    </source>
</evidence>
<keyword evidence="2" id="KW-0479">Metal-binding</keyword>
<dbReference type="PANTHER" id="PTHR45868:SF80">
    <property type="entry name" value="F15K9.8-RELATED"/>
    <property type="match status" value="1"/>
</dbReference>
<keyword evidence="7" id="KW-1185">Reference proteome</keyword>
<dbReference type="RefSeq" id="XP_021835083.2">
    <property type="nucleotide sequence ID" value="XM_021979391.2"/>
</dbReference>
<dbReference type="GeneID" id="110774803"/>
<evidence type="ECO:0000313" key="8">
    <source>
        <dbReference type="RefSeq" id="XP_021835083.2"/>
    </source>
</evidence>
<proteinExistence type="inferred from homology"/>
<sequence length="246" mass="27232">MPATRPGGEATHLLKYNTWVLKVPIHCLGCKREVKKLLQRIDGVYSTSIDIQHQKVTISGNVESEILVKKLLKAGKHAEVWNEKPAEKAKKNDKESDRKSSETKVESSRNNEDKLKSIKGSDSAVKNNGKETNLNNKGNQNRKKSKQSPEAVVGDTGNAGKGNCVNACEGRFQGANQVEQLSEMSSNQTVDVMNYNADPSNFQVTTPPYFYHNTANDKYESCNVHTSTFYSLDIFSDDNPTGCSVM</sequence>
<evidence type="ECO:0000256" key="3">
    <source>
        <dbReference type="ARBA" id="ARBA00023289"/>
    </source>
</evidence>
<evidence type="ECO:0000256" key="4">
    <source>
        <dbReference type="ARBA" id="ARBA00024045"/>
    </source>
</evidence>
<feature type="region of interest" description="Disordered" evidence="5">
    <location>
        <begin position="82"/>
        <end position="159"/>
    </location>
</feature>
<dbReference type="Pfam" id="PF00403">
    <property type="entry name" value="HMA"/>
    <property type="match status" value="1"/>
</dbReference>
<evidence type="ECO:0000256" key="5">
    <source>
        <dbReference type="SAM" id="MobiDB-lite"/>
    </source>
</evidence>
<reference evidence="7" key="1">
    <citation type="journal article" date="2021" name="Nat. Commun.">
        <title>Genomic analyses provide insights into spinach domestication and the genetic basis of agronomic traits.</title>
        <authorList>
            <person name="Cai X."/>
            <person name="Sun X."/>
            <person name="Xu C."/>
            <person name="Sun H."/>
            <person name="Wang X."/>
            <person name="Ge C."/>
            <person name="Zhang Z."/>
            <person name="Wang Q."/>
            <person name="Fei Z."/>
            <person name="Jiao C."/>
            <person name="Wang Q."/>
        </authorList>
    </citation>
    <scope>NUCLEOTIDE SEQUENCE [LARGE SCALE GENOMIC DNA]</scope>
    <source>
        <strain evidence="7">cv. Varoflay</strain>
    </source>
</reference>
<protein>
    <submittedName>
        <fullName evidence="8">Heavy metal-associated isoprenylated plant protein 37</fullName>
    </submittedName>
</protein>
<organism evidence="7 8">
    <name type="scientific">Spinacia oleracea</name>
    <name type="common">Spinach</name>
    <dbReference type="NCBI Taxonomy" id="3562"/>
    <lineage>
        <taxon>Eukaryota</taxon>
        <taxon>Viridiplantae</taxon>
        <taxon>Streptophyta</taxon>
        <taxon>Embryophyta</taxon>
        <taxon>Tracheophyta</taxon>
        <taxon>Spermatophyta</taxon>
        <taxon>Magnoliopsida</taxon>
        <taxon>eudicotyledons</taxon>
        <taxon>Gunneridae</taxon>
        <taxon>Pentapetalae</taxon>
        <taxon>Caryophyllales</taxon>
        <taxon>Chenopodiaceae</taxon>
        <taxon>Chenopodioideae</taxon>
        <taxon>Anserineae</taxon>
        <taxon>Spinacia</taxon>
    </lineage>
</organism>
<dbReference type="InterPro" id="IPR036163">
    <property type="entry name" value="HMA_dom_sf"/>
</dbReference>
<dbReference type="AlphaFoldDB" id="A0A9R0HR23"/>
<dbReference type="PANTHER" id="PTHR45868">
    <property type="entry name" value="HEAVY METAL-ASSOCIATED ISOPRENYLATED PLANT PROTEIN 33-RELATED"/>
    <property type="match status" value="1"/>
</dbReference>
<keyword evidence="3" id="KW-0449">Lipoprotein</keyword>
<dbReference type="GO" id="GO:0046872">
    <property type="term" value="F:metal ion binding"/>
    <property type="evidence" value="ECO:0007669"/>
    <property type="project" value="UniProtKB-KW"/>
</dbReference>
<dbReference type="KEGG" id="soe:110774803"/>
<dbReference type="PROSITE" id="PS50846">
    <property type="entry name" value="HMA_2"/>
    <property type="match status" value="1"/>
</dbReference>
<feature type="compositionally biased region" description="Polar residues" evidence="5">
    <location>
        <begin position="124"/>
        <end position="139"/>
    </location>
</feature>
<evidence type="ECO:0000313" key="7">
    <source>
        <dbReference type="Proteomes" id="UP000813463"/>
    </source>
</evidence>
<dbReference type="SUPFAM" id="SSF55008">
    <property type="entry name" value="HMA, heavy metal-associated domain"/>
    <property type="match status" value="1"/>
</dbReference>
<dbReference type="Proteomes" id="UP000813463">
    <property type="component" value="Chromosome 5"/>
</dbReference>
<gene>
    <name evidence="8" type="primary">LOC110774803</name>
</gene>
<name>A0A9R0HR23_SPIOL</name>
<keyword evidence="3" id="KW-0636">Prenylation</keyword>
<evidence type="ECO:0000256" key="2">
    <source>
        <dbReference type="ARBA" id="ARBA00022723"/>
    </source>
</evidence>
<evidence type="ECO:0000256" key="1">
    <source>
        <dbReference type="ARBA" id="ARBA00022481"/>
    </source>
</evidence>
<dbReference type="CDD" id="cd00371">
    <property type="entry name" value="HMA"/>
    <property type="match status" value="1"/>
</dbReference>
<keyword evidence="1" id="KW-0488">Methylation</keyword>
<dbReference type="InterPro" id="IPR006121">
    <property type="entry name" value="HMA_dom"/>
</dbReference>
<accession>A0A9R0HR23</accession>
<dbReference type="Gene3D" id="3.30.70.100">
    <property type="match status" value="1"/>
</dbReference>
<feature type="compositionally biased region" description="Basic and acidic residues" evidence="5">
    <location>
        <begin position="82"/>
        <end position="116"/>
    </location>
</feature>